<dbReference type="Gene3D" id="2.30.30.40">
    <property type="entry name" value="SH3 Domains"/>
    <property type="match status" value="1"/>
</dbReference>
<reference evidence="2" key="1">
    <citation type="submission" date="2018-05" db="EMBL/GenBank/DDBJ databases">
        <authorList>
            <person name="Lanie J.A."/>
            <person name="Ng W.-L."/>
            <person name="Kazmierczak K.M."/>
            <person name="Andrzejewski T.M."/>
            <person name="Davidsen T.M."/>
            <person name="Wayne K.J."/>
            <person name="Tettelin H."/>
            <person name="Glass J.I."/>
            <person name="Rusch D."/>
            <person name="Podicherti R."/>
            <person name="Tsui H.-C.T."/>
            <person name="Winkler M.E."/>
        </authorList>
    </citation>
    <scope>NUCLEOTIDE SEQUENCE</scope>
</reference>
<name>A0A382YY74_9ZZZZ</name>
<organism evidence="2">
    <name type="scientific">marine metagenome</name>
    <dbReference type="NCBI Taxonomy" id="408172"/>
    <lineage>
        <taxon>unclassified sequences</taxon>
        <taxon>metagenomes</taxon>
        <taxon>ecological metagenomes</taxon>
    </lineage>
</organism>
<feature type="non-terminal residue" evidence="2">
    <location>
        <position position="1"/>
    </location>
</feature>
<dbReference type="PROSITE" id="PS51781">
    <property type="entry name" value="SH3B"/>
    <property type="match status" value="1"/>
</dbReference>
<feature type="domain" description="SH3b" evidence="1">
    <location>
        <begin position="2"/>
        <end position="67"/>
    </location>
</feature>
<evidence type="ECO:0000313" key="2">
    <source>
        <dbReference type="EMBL" id="SVD88217.1"/>
    </source>
</evidence>
<feature type="non-terminal residue" evidence="2">
    <location>
        <position position="163"/>
    </location>
</feature>
<dbReference type="EMBL" id="UINC01179504">
    <property type="protein sequence ID" value="SVD88217.1"/>
    <property type="molecule type" value="Genomic_DNA"/>
</dbReference>
<accession>A0A382YY74</accession>
<proteinExistence type="predicted"/>
<dbReference type="AlphaFoldDB" id="A0A382YY74"/>
<protein>
    <recommendedName>
        <fullName evidence="1">SH3b domain-containing protein</fullName>
    </recommendedName>
</protein>
<dbReference type="InterPro" id="IPR038765">
    <property type="entry name" value="Papain-like_cys_pep_sf"/>
</dbReference>
<evidence type="ECO:0000259" key="1">
    <source>
        <dbReference type="PROSITE" id="PS51781"/>
    </source>
</evidence>
<dbReference type="InterPro" id="IPR003646">
    <property type="entry name" value="SH3-like_bac-type"/>
</dbReference>
<dbReference type="Gene3D" id="3.90.1720.10">
    <property type="entry name" value="endopeptidase domain like (from Nostoc punctiforme)"/>
    <property type="match status" value="1"/>
</dbReference>
<sequence>VKNNFFCKSSYIDLYEYPSYKSKVSSQILYGEKFKILLKKKNWFKIKTSYDSYIGYIKKTHYTEKFNPTHKISNLKARIFKYPKNLIKYKSNNFLPFASKIEILKKYNNFIMFGKNKWLHIKDINKINYQEKNFIKILKLFINCKYKWGGKTFNGIDCSGLLQ</sequence>
<gene>
    <name evidence="2" type="ORF">METZ01_LOCUS441071</name>
</gene>
<dbReference type="InterPro" id="IPR041382">
    <property type="entry name" value="SH3_16"/>
</dbReference>
<dbReference type="Pfam" id="PF18348">
    <property type="entry name" value="SH3_16"/>
    <property type="match status" value="1"/>
</dbReference>
<dbReference type="SUPFAM" id="SSF54001">
    <property type="entry name" value="Cysteine proteinases"/>
    <property type="match status" value="1"/>
</dbReference>